<comment type="caution">
    <text evidence="2">The sequence shown here is derived from an EMBL/GenBank/DDBJ whole genome shotgun (WGS) entry which is preliminary data.</text>
</comment>
<evidence type="ECO:0000256" key="1">
    <source>
        <dbReference type="SAM" id="MobiDB-lite"/>
    </source>
</evidence>
<reference evidence="2" key="1">
    <citation type="journal article" date="2022" name="Int. J. Syst. Evol. Microbiol.">
        <title>Granulimonas faecalis gen. nov., sp. nov., and Leptogranulimonas caecicola gen. nov., sp. nov., novel lactate-producing Atopobiaceae bacteria isolated from mouse intestines, and an emended description of the family Atopobiaceae.</title>
        <authorList>
            <person name="Morinaga K."/>
            <person name="Kusada H."/>
            <person name="Sakamoto S."/>
            <person name="Murakami T."/>
            <person name="Toyoda A."/>
            <person name="Mori H."/>
            <person name="Meng X.Y."/>
            <person name="Takashino M."/>
            <person name="Murotomi K."/>
            <person name="Tamaki H."/>
        </authorList>
    </citation>
    <scope>NUCLEOTIDE SEQUENCE</scope>
    <source>
        <strain evidence="2">OPF53</strain>
    </source>
</reference>
<feature type="compositionally biased region" description="Basic and acidic residues" evidence="1">
    <location>
        <begin position="50"/>
        <end position="59"/>
    </location>
</feature>
<name>A0AAV5B0V5_9ACTN</name>
<organism evidence="2 3">
    <name type="scientific">Granulimonas faecalis</name>
    <dbReference type="NCBI Taxonomy" id="2894155"/>
    <lineage>
        <taxon>Bacteria</taxon>
        <taxon>Bacillati</taxon>
        <taxon>Actinomycetota</taxon>
        <taxon>Coriobacteriia</taxon>
        <taxon>Coriobacteriales</taxon>
        <taxon>Kribbibacteriaceae</taxon>
        <taxon>Granulimonas</taxon>
    </lineage>
</organism>
<keyword evidence="3" id="KW-1185">Reference proteome</keyword>
<evidence type="ECO:0000313" key="2">
    <source>
        <dbReference type="EMBL" id="GJM54773.1"/>
    </source>
</evidence>
<gene>
    <name evidence="2" type="ORF">ATOP_04280</name>
</gene>
<dbReference type="AlphaFoldDB" id="A0AAV5B0V5"/>
<sequence>MDRTHLAAGACYPREGPRGEGTPGAEQEDAGRRLGYGRKPRGPGNGTADCADHADSFLF</sequence>
<accession>A0AAV5B0V5</accession>
<dbReference type="EMBL" id="BQKC01000001">
    <property type="protein sequence ID" value="GJM54773.1"/>
    <property type="molecule type" value="Genomic_DNA"/>
</dbReference>
<feature type="region of interest" description="Disordered" evidence="1">
    <location>
        <begin position="1"/>
        <end position="59"/>
    </location>
</feature>
<dbReference type="Proteomes" id="UP001055025">
    <property type="component" value="Unassembled WGS sequence"/>
</dbReference>
<protein>
    <submittedName>
        <fullName evidence="2">Uncharacterized protein</fullName>
    </submittedName>
</protein>
<evidence type="ECO:0000313" key="3">
    <source>
        <dbReference type="Proteomes" id="UP001055025"/>
    </source>
</evidence>
<proteinExistence type="predicted"/>